<evidence type="ECO:0000313" key="1">
    <source>
        <dbReference type="EMBL" id="RSM09621.1"/>
    </source>
</evidence>
<sequence>MRCIFSTERDPPTYEYSQLPVLNLAATAAEKISSFVLAVDAGPCQGFLFWAARWANLFWGPSAAWGAIHGQLLRAFQGWPGGSHLHCDPAQHYDDDTFSSPVCAC</sequence>
<comment type="caution">
    <text evidence="1">The sequence shown here is derived from an EMBL/GenBank/DDBJ whole genome shotgun (WGS) entry which is preliminary data.</text>
</comment>
<reference evidence="1 2" key="1">
    <citation type="submission" date="2017-06" db="EMBL/GenBank/DDBJ databases">
        <title>Cmopartive genomic analysis of Ambrosia Fusariam Clade fungi.</title>
        <authorList>
            <person name="Stajich J.E."/>
            <person name="Carrillo J."/>
            <person name="Kijimoto T."/>
            <person name="Eskalen A."/>
            <person name="O'Donnell K."/>
            <person name="Kasson M."/>
        </authorList>
    </citation>
    <scope>NUCLEOTIDE SEQUENCE [LARGE SCALE GENOMIC DNA]</scope>
    <source>
        <strain evidence="1 2">NRRL 20438</strain>
    </source>
</reference>
<organism evidence="1 2">
    <name type="scientific">Fusarium ambrosium</name>
    <dbReference type="NCBI Taxonomy" id="131363"/>
    <lineage>
        <taxon>Eukaryota</taxon>
        <taxon>Fungi</taxon>
        <taxon>Dikarya</taxon>
        <taxon>Ascomycota</taxon>
        <taxon>Pezizomycotina</taxon>
        <taxon>Sordariomycetes</taxon>
        <taxon>Hypocreomycetidae</taxon>
        <taxon>Hypocreales</taxon>
        <taxon>Nectriaceae</taxon>
        <taxon>Fusarium</taxon>
        <taxon>Fusarium solani species complex</taxon>
    </lineage>
</organism>
<accession>A0A428U5Q3</accession>
<dbReference type="EMBL" id="NIZV01000094">
    <property type="protein sequence ID" value="RSM09621.1"/>
    <property type="molecule type" value="Genomic_DNA"/>
</dbReference>
<dbReference type="AlphaFoldDB" id="A0A428U5Q3"/>
<keyword evidence="2" id="KW-1185">Reference proteome</keyword>
<evidence type="ECO:0000313" key="2">
    <source>
        <dbReference type="Proteomes" id="UP000288429"/>
    </source>
</evidence>
<proteinExistence type="predicted"/>
<protein>
    <submittedName>
        <fullName evidence="1">Uncharacterized protein</fullName>
    </submittedName>
</protein>
<name>A0A428U5Q3_9HYPO</name>
<dbReference type="Proteomes" id="UP000288429">
    <property type="component" value="Unassembled WGS sequence"/>
</dbReference>
<gene>
    <name evidence="1" type="ORF">CDV31_007634</name>
</gene>